<protein>
    <submittedName>
        <fullName evidence="2">Uncharacterized protein</fullName>
    </submittedName>
</protein>
<proteinExistence type="predicted"/>
<feature type="region of interest" description="Disordered" evidence="1">
    <location>
        <begin position="180"/>
        <end position="229"/>
    </location>
</feature>
<dbReference type="AlphaFoldDB" id="A0A9P5X7W2"/>
<keyword evidence="3" id="KW-1185">Reference proteome</keyword>
<comment type="caution">
    <text evidence="2">The sequence shown here is derived from an EMBL/GenBank/DDBJ whole genome shotgun (WGS) entry which is preliminary data.</text>
</comment>
<evidence type="ECO:0000313" key="3">
    <source>
        <dbReference type="Proteomes" id="UP000807342"/>
    </source>
</evidence>
<name>A0A9P5X7W2_9AGAR</name>
<feature type="region of interest" description="Disordered" evidence="1">
    <location>
        <begin position="77"/>
        <end position="99"/>
    </location>
</feature>
<organism evidence="2 3">
    <name type="scientific">Macrolepiota fuliginosa MF-IS2</name>
    <dbReference type="NCBI Taxonomy" id="1400762"/>
    <lineage>
        <taxon>Eukaryota</taxon>
        <taxon>Fungi</taxon>
        <taxon>Dikarya</taxon>
        <taxon>Basidiomycota</taxon>
        <taxon>Agaricomycotina</taxon>
        <taxon>Agaricomycetes</taxon>
        <taxon>Agaricomycetidae</taxon>
        <taxon>Agaricales</taxon>
        <taxon>Agaricineae</taxon>
        <taxon>Agaricaceae</taxon>
        <taxon>Macrolepiota</taxon>
    </lineage>
</organism>
<sequence length="274" mass="30028">MLSLLCCLPKKRSRTHPDERTYLIPTEPQQPNVDDETTRRQRALQDRLTRIVRAKEGKMVNLHARLPFNLHNRSLSARLDPSSSRSASDSLLVSPTSPRYPISYAVPHTNFYTSPLGLGDSRRSSASRSSSVAFAVDVAHHGDDDIEEGEDDHEGNEGDDVDDDRTPILNLRLVIPAGPVLPLSRGRSPLKSTNEEDAEDTGTAPQTIPPPLPKPDLLEAGVTSPSSTVMPVITTPRDAPEVEHLGQPTVSISPASTISFRIQETTPLILDWET</sequence>
<feature type="region of interest" description="Disordered" evidence="1">
    <location>
        <begin position="139"/>
        <end position="164"/>
    </location>
</feature>
<dbReference type="Proteomes" id="UP000807342">
    <property type="component" value="Unassembled WGS sequence"/>
</dbReference>
<gene>
    <name evidence="2" type="ORF">P691DRAFT_805278</name>
</gene>
<dbReference type="EMBL" id="MU151286">
    <property type="protein sequence ID" value="KAF9445695.1"/>
    <property type="molecule type" value="Genomic_DNA"/>
</dbReference>
<dbReference type="OrthoDB" id="3227079at2759"/>
<feature type="compositionally biased region" description="Low complexity" evidence="1">
    <location>
        <begin position="77"/>
        <end position="95"/>
    </location>
</feature>
<reference evidence="2" key="1">
    <citation type="submission" date="2020-11" db="EMBL/GenBank/DDBJ databases">
        <authorList>
            <consortium name="DOE Joint Genome Institute"/>
            <person name="Ahrendt S."/>
            <person name="Riley R."/>
            <person name="Andreopoulos W."/>
            <person name="Labutti K."/>
            <person name="Pangilinan J."/>
            <person name="Ruiz-Duenas F.J."/>
            <person name="Barrasa J.M."/>
            <person name="Sanchez-Garcia M."/>
            <person name="Camarero S."/>
            <person name="Miyauchi S."/>
            <person name="Serrano A."/>
            <person name="Linde D."/>
            <person name="Babiker R."/>
            <person name="Drula E."/>
            <person name="Ayuso-Fernandez I."/>
            <person name="Pacheco R."/>
            <person name="Padilla G."/>
            <person name="Ferreira P."/>
            <person name="Barriuso J."/>
            <person name="Kellner H."/>
            <person name="Castanera R."/>
            <person name="Alfaro M."/>
            <person name="Ramirez L."/>
            <person name="Pisabarro A.G."/>
            <person name="Kuo A."/>
            <person name="Tritt A."/>
            <person name="Lipzen A."/>
            <person name="He G."/>
            <person name="Yan M."/>
            <person name="Ng V."/>
            <person name="Cullen D."/>
            <person name="Martin F."/>
            <person name="Rosso M.-N."/>
            <person name="Henrissat B."/>
            <person name="Hibbett D."/>
            <person name="Martinez A.T."/>
            <person name="Grigoriev I.V."/>
        </authorList>
    </citation>
    <scope>NUCLEOTIDE SEQUENCE</scope>
    <source>
        <strain evidence="2">MF-IS2</strain>
    </source>
</reference>
<accession>A0A9P5X7W2</accession>
<evidence type="ECO:0000313" key="2">
    <source>
        <dbReference type="EMBL" id="KAF9445695.1"/>
    </source>
</evidence>
<feature type="compositionally biased region" description="Acidic residues" evidence="1">
    <location>
        <begin position="144"/>
        <end position="163"/>
    </location>
</feature>
<evidence type="ECO:0000256" key="1">
    <source>
        <dbReference type="SAM" id="MobiDB-lite"/>
    </source>
</evidence>